<dbReference type="OrthoDB" id="5829112at2759"/>
<dbReference type="EMBL" id="UYRV01129432">
    <property type="protein sequence ID" value="VDN36534.1"/>
    <property type="molecule type" value="Genomic_DNA"/>
</dbReference>
<name>A0A3P7N2J5_CYLGO</name>
<feature type="compositionally biased region" description="Polar residues" evidence="1">
    <location>
        <begin position="15"/>
        <end position="25"/>
    </location>
</feature>
<keyword evidence="3" id="KW-1185">Reference proteome</keyword>
<protein>
    <submittedName>
        <fullName evidence="2">Uncharacterized protein</fullName>
    </submittedName>
</protein>
<sequence>MLGRILPVQAAQAPDDTSVSMFSDTSKLEDDDGSGVRERFHEVDLPKSVFVNETVTAKVTVVALNIERETTVSLSF</sequence>
<evidence type="ECO:0000313" key="2">
    <source>
        <dbReference type="EMBL" id="VDN36534.1"/>
    </source>
</evidence>
<dbReference type="Proteomes" id="UP000271889">
    <property type="component" value="Unassembled WGS sequence"/>
</dbReference>
<reference evidence="2 3" key="1">
    <citation type="submission" date="2018-11" db="EMBL/GenBank/DDBJ databases">
        <authorList>
            <consortium name="Pathogen Informatics"/>
        </authorList>
    </citation>
    <scope>NUCLEOTIDE SEQUENCE [LARGE SCALE GENOMIC DNA]</scope>
</reference>
<evidence type="ECO:0000313" key="3">
    <source>
        <dbReference type="Proteomes" id="UP000271889"/>
    </source>
</evidence>
<organism evidence="2 3">
    <name type="scientific">Cylicostephanus goldi</name>
    <name type="common">Nematode worm</name>
    <dbReference type="NCBI Taxonomy" id="71465"/>
    <lineage>
        <taxon>Eukaryota</taxon>
        <taxon>Metazoa</taxon>
        <taxon>Ecdysozoa</taxon>
        <taxon>Nematoda</taxon>
        <taxon>Chromadorea</taxon>
        <taxon>Rhabditida</taxon>
        <taxon>Rhabditina</taxon>
        <taxon>Rhabditomorpha</taxon>
        <taxon>Strongyloidea</taxon>
        <taxon>Strongylidae</taxon>
        <taxon>Cylicostephanus</taxon>
    </lineage>
</organism>
<gene>
    <name evidence="2" type="ORF">CGOC_LOCUS13236</name>
</gene>
<dbReference type="AlphaFoldDB" id="A0A3P7N2J5"/>
<proteinExistence type="predicted"/>
<accession>A0A3P7N2J5</accession>
<feature type="region of interest" description="Disordered" evidence="1">
    <location>
        <begin position="14"/>
        <end position="35"/>
    </location>
</feature>
<evidence type="ECO:0000256" key="1">
    <source>
        <dbReference type="SAM" id="MobiDB-lite"/>
    </source>
</evidence>